<dbReference type="InterPro" id="IPR036291">
    <property type="entry name" value="NAD(P)-bd_dom_sf"/>
</dbReference>
<evidence type="ECO:0000259" key="7">
    <source>
        <dbReference type="Pfam" id="PF04321"/>
    </source>
</evidence>
<dbReference type="EC" id="1.1.1.133" evidence="3 6"/>
<dbReference type="AlphaFoldDB" id="A0A1M4V611"/>
<keyword evidence="6" id="KW-0521">NADP</keyword>
<evidence type="ECO:0000256" key="3">
    <source>
        <dbReference type="ARBA" id="ARBA00012929"/>
    </source>
</evidence>
<dbReference type="Pfam" id="PF04321">
    <property type="entry name" value="RmlD_sub_bind"/>
    <property type="match status" value="1"/>
</dbReference>
<name>A0A1M4V611_9HYPH</name>
<reference evidence="8 9" key="1">
    <citation type="submission" date="2016-11" db="EMBL/GenBank/DDBJ databases">
        <authorList>
            <person name="Jaros S."/>
            <person name="Januszkiewicz K."/>
            <person name="Wedrychowicz H."/>
        </authorList>
    </citation>
    <scope>NUCLEOTIDE SEQUENCE [LARGE SCALE GENOMIC DNA]</scope>
    <source>
        <strain evidence="8 9">DSM 17137</strain>
    </source>
</reference>
<dbReference type="EMBL" id="FQVC01000002">
    <property type="protein sequence ID" value="SHE64347.1"/>
    <property type="molecule type" value="Genomic_DNA"/>
</dbReference>
<dbReference type="NCBIfam" id="TIGR01214">
    <property type="entry name" value="rmlD"/>
    <property type="match status" value="1"/>
</dbReference>
<evidence type="ECO:0000256" key="5">
    <source>
        <dbReference type="ARBA" id="ARBA00048200"/>
    </source>
</evidence>
<comment type="cofactor">
    <cofactor evidence="6">
        <name>Mg(2+)</name>
        <dbReference type="ChEBI" id="CHEBI:18420"/>
    </cofactor>
    <text evidence="6">Binds 1 Mg(2+) ion per monomer.</text>
</comment>
<dbReference type="GO" id="GO:0008831">
    <property type="term" value="F:dTDP-4-dehydrorhamnose reductase activity"/>
    <property type="evidence" value="ECO:0007669"/>
    <property type="project" value="UniProtKB-EC"/>
</dbReference>
<organism evidence="8 9">
    <name type="scientific">Devosia limi DSM 17137</name>
    <dbReference type="NCBI Taxonomy" id="1121477"/>
    <lineage>
        <taxon>Bacteria</taxon>
        <taxon>Pseudomonadati</taxon>
        <taxon>Pseudomonadota</taxon>
        <taxon>Alphaproteobacteria</taxon>
        <taxon>Hyphomicrobiales</taxon>
        <taxon>Devosiaceae</taxon>
        <taxon>Devosia</taxon>
    </lineage>
</organism>
<feature type="domain" description="RmlD-like substrate binding" evidence="7">
    <location>
        <begin position="4"/>
        <end position="294"/>
    </location>
</feature>
<comment type="function">
    <text evidence="6">Catalyzes the reduction of dTDP-6-deoxy-L-lyxo-4-hexulose to yield dTDP-L-rhamnose.</text>
</comment>
<evidence type="ECO:0000256" key="2">
    <source>
        <dbReference type="ARBA" id="ARBA00010944"/>
    </source>
</evidence>
<evidence type="ECO:0000256" key="1">
    <source>
        <dbReference type="ARBA" id="ARBA00004781"/>
    </source>
</evidence>
<comment type="catalytic activity">
    <reaction evidence="5 6">
        <text>dTDP-beta-L-rhamnose + NADP(+) = dTDP-4-dehydro-beta-L-rhamnose + NADPH + H(+)</text>
        <dbReference type="Rhea" id="RHEA:21796"/>
        <dbReference type="ChEBI" id="CHEBI:15378"/>
        <dbReference type="ChEBI" id="CHEBI:57510"/>
        <dbReference type="ChEBI" id="CHEBI:57783"/>
        <dbReference type="ChEBI" id="CHEBI:58349"/>
        <dbReference type="ChEBI" id="CHEBI:62830"/>
        <dbReference type="EC" id="1.1.1.133"/>
    </reaction>
</comment>
<dbReference type="Gene3D" id="3.40.50.720">
    <property type="entry name" value="NAD(P)-binding Rossmann-like Domain"/>
    <property type="match status" value="1"/>
</dbReference>
<comment type="pathway">
    <text evidence="1 6">Carbohydrate biosynthesis; dTDP-L-rhamnose biosynthesis.</text>
</comment>
<protein>
    <recommendedName>
        <fullName evidence="4 6">dTDP-4-dehydrorhamnose reductase</fullName>
        <ecNumber evidence="3 6">1.1.1.133</ecNumber>
    </recommendedName>
</protein>
<dbReference type="GO" id="GO:0019305">
    <property type="term" value="P:dTDP-rhamnose biosynthetic process"/>
    <property type="evidence" value="ECO:0007669"/>
    <property type="project" value="UniProtKB-UniPathway"/>
</dbReference>
<dbReference type="PANTHER" id="PTHR10491">
    <property type="entry name" value="DTDP-4-DEHYDRORHAMNOSE REDUCTASE"/>
    <property type="match status" value="1"/>
</dbReference>
<dbReference type="Proteomes" id="UP000184533">
    <property type="component" value="Unassembled WGS sequence"/>
</dbReference>
<evidence type="ECO:0000256" key="4">
    <source>
        <dbReference type="ARBA" id="ARBA00017099"/>
    </source>
</evidence>
<evidence type="ECO:0000313" key="8">
    <source>
        <dbReference type="EMBL" id="SHE64347.1"/>
    </source>
</evidence>
<proteinExistence type="inferred from homology"/>
<dbReference type="InterPro" id="IPR005913">
    <property type="entry name" value="dTDP_dehydrorham_reduct"/>
</dbReference>
<accession>A0A1M4V611</accession>
<comment type="similarity">
    <text evidence="2 6">Belongs to the dTDP-4-dehydrorhamnose reductase family.</text>
</comment>
<dbReference type="InterPro" id="IPR029903">
    <property type="entry name" value="RmlD-like-bd"/>
</dbReference>
<dbReference type="Gene3D" id="3.90.25.10">
    <property type="entry name" value="UDP-galactose 4-epimerase, domain 1"/>
    <property type="match status" value="1"/>
</dbReference>
<evidence type="ECO:0000256" key="6">
    <source>
        <dbReference type="RuleBase" id="RU364082"/>
    </source>
</evidence>
<dbReference type="PANTHER" id="PTHR10491:SF4">
    <property type="entry name" value="METHIONINE ADENOSYLTRANSFERASE 2 SUBUNIT BETA"/>
    <property type="match status" value="1"/>
</dbReference>
<gene>
    <name evidence="8" type="ORF">SAMN02745223_00766</name>
</gene>
<dbReference type="SUPFAM" id="SSF51735">
    <property type="entry name" value="NAD(P)-binding Rossmann-fold domains"/>
    <property type="match status" value="1"/>
</dbReference>
<dbReference type="UniPathway" id="UPA00124"/>
<sequence>MTLRLAVTGTSGQLASSLIEVGANAGVEIIPIGRPQLDLAGSSEGIAAALAAAAPDIIVSAAAYTAVDRAETERDLAFAINATGAGAVAAAAAMLGVPVIHISTDYVFDGRKPTPYLETDPTGPLGVYGASKLAGEQAVAAATPNHAILRTAWVYSPFGNNFLRTMLRLAGERDELRVVADQYGNPTSALDLAAAILVVARNLVATPDDPGLRGIFHATGTGDASWAEFAAAIFHASAALGGPTAKVKPIPATAYPTPAARPANSRLDTTRLNTAHGARMPAWRQSSEQVVSRLLKAR</sequence>
<dbReference type="CDD" id="cd05254">
    <property type="entry name" value="dTDP_HR_like_SDR_e"/>
    <property type="match status" value="1"/>
</dbReference>
<evidence type="ECO:0000313" key="9">
    <source>
        <dbReference type="Proteomes" id="UP000184533"/>
    </source>
</evidence>
<keyword evidence="6" id="KW-0560">Oxidoreductase</keyword>